<comment type="caution">
    <text evidence="1">The sequence shown here is derived from an EMBL/GenBank/DDBJ whole genome shotgun (WGS) entry which is preliminary data.</text>
</comment>
<reference evidence="1" key="1">
    <citation type="submission" date="2020-07" db="EMBL/GenBank/DDBJ databases">
        <title>Huge and variable diversity of episymbiotic CPR bacteria and DPANN archaea in groundwater ecosystems.</title>
        <authorList>
            <person name="He C.Y."/>
            <person name="Keren R."/>
            <person name="Whittaker M."/>
            <person name="Farag I.F."/>
            <person name="Doudna J."/>
            <person name="Cate J.H.D."/>
            <person name="Banfield J.F."/>
        </authorList>
    </citation>
    <scope>NUCLEOTIDE SEQUENCE</scope>
    <source>
        <strain evidence="1">NC_groundwater_1296_Ag_S-0.2um_52_80</strain>
    </source>
</reference>
<evidence type="ECO:0000313" key="1">
    <source>
        <dbReference type="EMBL" id="MBI4210617.1"/>
    </source>
</evidence>
<dbReference type="EMBL" id="JACQPB010000039">
    <property type="protein sequence ID" value="MBI4210617.1"/>
    <property type="molecule type" value="Genomic_DNA"/>
</dbReference>
<evidence type="ECO:0000313" key="2">
    <source>
        <dbReference type="Proteomes" id="UP000732298"/>
    </source>
</evidence>
<dbReference type="AlphaFoldDB" id="A0A8T3YLR6"/>
<name>A0A8T3YLR6_9ARCH</name>
<gene>
    <name evidence="1" type="ORF">HY544_03880</name>
</gene>
<proteinExistence type="predicted"/>
<accession>A0A8T3YLR6</accession>
<protein>
    <submittedName>
        <fullName evidence="1">Uncharacterized protein</fullName>
    </submittedName>
</protein>
<dbReference type="Proteomes" id="UP000732298">
    <property type="component" value="Unassembled WGS sequence"/>
</dbReference>
<organism evidence="1 2">
    <name type="scientific">Candidatus Iainarchaeum sp</name>
    <dbReference type="NCBI Taxonomy" id="3101447"/>
    <lineage>
        <taxon>Archaea</taxon>
        <taxon>Candidatus Iainarchaeota</taxon>
        <taxon>Candidatus Iainarchaeia</taxon>
        <taxon>Candidatus Iainarchaeales</taxon>
        <taxon>Candidatus Iainarchaeaceae</taxon>
        <taxon>Candidatus Iainarchaeum</taxon>
    </lineage>
</organism>
<sequence>MADAEGDARRKFEGQLMAQISQATQGLKHPLSVERLEQIRLFVQMANPEFLPHLPGFLDGQKRRGVRFDMAATYALEGLKESLGKYRAPDSLQGTQYPEAIELARAHLPPVQQPPKKPWYLRIFRRK</sequence>